<reference evidence="1" key="1">
    <citation type="submission" date="2014-09" db="EMBL/GenBank/DDBJ databases">
        <authorList>
            <person name="Magalhaes I.L.F."/>
            <person name="Oliveira U."/>
            <person name="Santos F.R."/>
            <person name="Vidigal T.H.D.A."/>
            <person name="Brescovit A.D."/>
            <person name="Santos A.J."/>
        </authorList>
    </citation>
    <scope>NUCLEOTIDE SEQUENCE</scope>
    <source>
        <tissue evidence="1">Shoot tissue taken approximately 20 cm above the soil surface</tissue>
    </source>
</reference>
<name>A0A0A9AUJ4_ARUDO</name>
<protein>
    <submittedName>
        <fullName evidence="1">Uncharacterized protein</fullName>
    </submittedName>
</protein>
<sequence length="49" mass="5499">MPLFFLSDGGVLCCGGKKIQIWGIVYLGVCCIDKDTIVQFRATLHFFMI</sequence>
<dbReference type="AlphaFoldDB" id="A0A0A9AUJ4"/>
<dbReference type="EMBL" id="GBRH01244362">
    <property type="protein sequence ID" value="JAD53533.1"/>
    <property type="molecule type" value="Transcribed_RNA"/>
</dbReference>
<proteinExistence type="predicted"/>
<reference evidence="1" key="2">
    <citation type="journal article" date="2015" name="Data Brief">
        <title>Shoot transcriptome of the giant reed, Arundo donax.</title>
        <authorList>
            <person name="Barrero R.A."/>
            <person name="Guerrero F.D."/>
            <person name="Moolhuijzen P."/>
            <person name="Goolsby J.A."/>
            <person name="Tidwell J."/>
            <person name="Bellgard S.E."/>
            <person name="Bellgard M.I."/>
        </authorList>
    </citation>
    <scope>NUCLEOTIDE SEQUENCE</scope>
    <source>
        <tissue evidence="1">Shoot tissue taken approximately 20 cm above the soil surface</tissue>
    </source>
</reference>
<accession>A0A0A9AUJ4</accession>
<organism evidence="1">
    <name type="scientific">Arundo donax</name>
    <name type="common">Giant reed</name>
    <name type="synonym">Donax arundinaceus</name>
    <dbReference type="NCBI Taxonomy" id="35708"/>
    <lineage>
        <taxon>Eukaryota</taxon>
        <taxon>Viridiplantae</taxon>
        <taxon>Streptophyta</taxon>
        <taxon>Embryophyta</taxon>
        <taxon>Tracheophyta</taxon>
        <taxon>Spermatophyta</taxon>
        <taxon>Magnoliopsida</taxon>
        <taxon>Liliopsida</taxon>
        <taxon>Poales</taxon>
        <taxon>Poaceae</taxon>
        <taxon>PACMAD clade</taxon>
        <taxon>Arundinoideae</taxon>
        <taxon>Arundineae</taxon>
        <taxon>Arundo</taxon>
    </lineage>
</organism>
<evidence type="ECO:0000313" key="1">
    <source>
        <dbReference type="EMBL" id="JAD53533.1"/>
    </source>
</evidence>